<keyword evidence="2" id="KW-1185">Reference proteome</keyword>
<evidence type="ECO:0000313" key="2">
    <source>
        <dbReference type="Proteomes" id="UP000670947"/>
    </source>
</evidence>
<accession>A0ABS3WJY2</accession>
<dbReference type="Proteomes" id="UP000670947">
    <property type="component" value="Unassembled WGS sequence"/>
</dbReference>
<feature type="non-terminal residue" evidence="1">
    <location>
        <position position="88"/>
    </location>
</feature>
<evidence type="ECO:0000313" key="1">
    <source>
        <dbReference type="EMBL" id="MBO7748629.1"/>
    </source>
</evidence>
<reference evidence="1 2" key="1">
    <citation type="submission" date="2021-03" db="EMBL/GenBank/DDBJ databases">
        <title>Paenibacillus artemisicola MWE-103 whole genome sequence.</title>
        <authorList>
            <person name="Ham Y.J."/>
        </authorList>
    </citation>
    <scope>NUCLEOTIDE SEQUENCE [LARGE SCALE GENOMIC DNA]</scope>
    <source>
        <strain evidence="1 2">MWE-103</strain>
    </source>
</reference>
<evidence type="ECO:0008006" key="3">
    <source>
        <dbReference type="Google" id="ProtNLM"/>
    </source>
</evidence>
<proteinExistence type="predicted"/>
<comment type="caution">
    <text evidence="1">The sequence shown here is derived from an EMBL/GenBank/DDBJ whole genome shotgun (WGS) entry which is preliminary data.</text>
</comment>
<protein>
    <recommendedName>
        <fullName evidence="3">SWIM-type domain-containing protein</fullName>
    </recommendedName>
</protein>
<organism evidence="1 2">
    <name type="scientific">Paenibacillus artemisiicola</name>
    <dbReference type="NCBI Taxonomy" id="1172618"/>
    <lineage>
        <taxon>Bacteria</taxon>
        <taxon>Bacillati</taxon>
        <taxon>Bacillota</taxon>
        <taxon>Bacilli</taxon>
        <taxon>Bacillales</taxon>
        <taxon>Paenibacillaceae</taxon>
        <taxon>Paenibacillus</taxon>
    </lineage>
</organism>
<name>A0ABS3WJY2_9BACL</name>
<gene>
    <name evidence="1" type="ORF">I8J29_31075</name>
</gene>
<dbReference type="EMBL" id="JAGGDJ010000065">
    <property type="protein sequence ID" value="MBO7748629.1"/>
    <property type="molecule type" value="Genomic_DNA"/>
</dbReference>
<sequence length="88" mass="9941">MDMDYMLDDGAWRRLLEGVAERFDELTVIRGFQYVKQGRVEELALRDDGAHVDARVKDNRMYDVAVDLDDLAASECACSANRACAHMA</sequence>